<evidence type="ECO:0000259" key="2">
    <source>
        <dbReference type="Pfam" id="PF26640"/>
    </source>
</evidence>
<reference evidence="3 4" key="1">
    <citation type="journal article" date="2015" name="Sci. Rep.">
        <title>Chromosome-level genome map provides insights into diverse defense mechanisms in the medicinal fungus Ganoderma sinense.</title>
        <authorList>
            <person name="Zhu Y."/>
            <person name="Xu J."/>
            <person name="Sun C."/>
            <person name="Zhou S."/>
            <person name="Xu H."/>
            <person name="Nelson D.R."/>
            <person name="Qian J."/>
            <person name="Song J."/>
            <person name="Luo H."/>
            <person name="Xiang L."/>
            <person name="Li Y."/>
            <person name="Xu Z."/>
            <person name="Ji A."/>
            <person name="Wang L."/>
            <person name="Lu S."/>
            <person name="Hayward A."/>
            <person name="Sun W."/>
            <person name="Li X."/>
            <person name="Schwartz D.C."/>
            <person name="Wang Y."/>
            <person name="Chen S."/>
        </authorList>
    </citation>
    <scope>NUCLEOTIDE SEQUENCE [LARGE SCALE GENOMIC DNA]</scope>
    <source>
        <strain evidence="3 4">ZZ0214-1</strain>
    </source>
</reference>
<sequence length="580" mass="65467">MWLLSTGRAELRFFSAPDEVPGGYAILSHTWGANEQTFEKTQALCKKCKNTGDNPRDLSSDKVRESCILAERHGYSWLWNDTCCIDRTNPAELSEALNSRLGVQDRSELIMPSLVLFVSADWSKIFGNKVELAPVLEQVTGVSSRVLRREVHPFVVGVAERLSWASNRNTTRVEDEAYCLMGLFGISMLTIYGEGRQAFQRLQHEIMKQSFDTSLFAWGHGFKVDQQIAPERHIGQSEKTFLPYHSYLLSDSPKRFKKLFGCTVRYTPAAAAPLQPYLDGQWNRITSIGRDPAQQRTGTFGRIELPRFSATSYGVECRFPIIESDGIAVAVLLCDTGREHIGLLLRQSNDPVQDPWRKKYYIVRYQPISFPSSQRYISLVERLISLGNNLYNLRLNGKTVTAEWRDIFISDSFPSAMNYDDVGPTFCAHLHSITPVPPFRLPQWLPADEEPINVRAVFEDVDSGEIIWLVFGTCTRSPGAPSHWAKAMVDYATRPPGSRWDPPTSHDCLGHHVKDWHGWTKDFGDAARTVRLSFSPCKLDPERTLVVHVELEGPVYRAMMDQKNVTFPSREAVGLGTSAG</sequence>
<keyword evidence="4" id="KW-1185">Reference proteome</keyword>
<dbReference type="PANTHER" id="PTHR10622">
    <property type="entry name" value="HET DOMAIN-CONTAINING PROTEIN"/>
    <property type="match status" value="1"/>
</dbReference>
<accession>A0A2G8SIJ9</accession>
<dbReference type="InterPro" id="IPR010730">
    <property type="entry name" value="HET"/>
</dbReference>
<name>A0A2G8SIJ9_9APHY</name>
<evidence type="ECO:0000313" key="4">
    <source>
        <dbReference type="Proteomes" id="UP000230002"/>
    </source>
</evidence>
<evidence type="ECO:0000259" key="1">
    <source>
        <dbReference type="Pfam" id="PF06985"/>
    </source>
</evidence>
<dbReference type="Proteomes" id="UP000230002">
    <property type="component" value="Unassembled WGS sequence"/>
</dbReference>
<dbReference type="Pfam" id="PF26640">
    <property type="entry name" value="DUF8212"/>
    <property type="match status" value="1"/>
</dbReference>
<dbReference type="EMBL" id="AYKW01000007">
    <property type="protein sequence ID" value="PIL33594.1"/>
    <property type="molecule type" value="Genomic_DNA"/>
</dbReference>
<evidence type="ECO:0008006" key="5">
    <source>
        <dbReference type="Google" id="ProtNLM"/>
    </source>
</evidence>
<dbReference type="OrthoDB" id="2742526at2759"/>
<dbReference type="InterPro" id="IPR058525">
    <property type="entry name" value="DUF8212"/>
</dbReference>
<feature type="domain" description="DUF8212" evidence="2">
    <location>
        <begin position="197"/>
        <end position="258"/>
    </location>
</feature>
<dbReference type="STRING" id="1077348.A0A2G8SIJ9"/>
<protein>
    <recommendedName>
        <fullName evidence="5">Heterokaryon incompatibility domain-containing protein</fullName>
    </recommendedName>
</protein>
<proteinExistence type="predicted"/>
<comment type="caution">
    <text evidence="3">The sequence shown here is derived from an EMBL/GenBank/DDBJ whole genome shotgun (WGS) entry which is preliminary data.</text>
</comment>
<dbReference type="AlphaFoldDB" id="A0A2G8SIJ9"/>
<organism evidence="3 4">
    <name type="scientific">Ganoderma sinense ZZ0214-1</name>
    <dbReference type="NCBI Taxonomy" id="1077348"/>
    <lineage>
        <taxon>Eukaryota</taxon>
        <taxon>Fungi</taxon>
        <taxon>Dikarya</taxon>
        <taxon>Basidiomycota</taxon>
        <taxon>Agaricomycotina</taxon>
        <taxon>Agaricomycetes</taxon>
        <taxon>Polyporales</taxon>
        <taxon>Polyporaceae</taxon>
        <taxon>Ganoderma</taxon>
    </lineage>
</organism>
<dbReference type="Pfam" id="PF06985">
    <property type="entry name" value="HET"/>
    <property type="match status" value="1"/>
</dbReference>
<dbReference type="PANTHER" id="PTHR10622:SF10">
    <property type="entry name" value="HET DOMAIN-CONTAINING PROTEIN"/>
    <property type="match status" value="1"/>
</dbReference>
<gene>
    <name evidence="3" type="ORF">GSI_04217</name>
</gene>
<evidence type="ECO:0000313" key="3">
    <source>
        <dbReference type="EMBL" id="PIL33594.1"/>
    </source>
</evidence>
<feature type="domain" description="Heterokaryon incompatibility" evidence="1">
    <location>
        <begin position="24"/>
        <end position="94"/>
    </location>
</feature>